<proteinExistence type="predicted"/>
<dbReference type="PANTHER" id="PTHR37816">
    <property type="entry name" value="YALI0E33011P"/>
    <property type="match status" value="1"/>
</dbReference>
<dbReference type="InterPro" id="IPR052922">
    <property type="entry name" value="Cytidylate_Kinase-2"/>
</dbReference>
<gene>
    <name evidence="1" type="ORF">KUH32_06710</name>
</gene>
<protein>
    <submittedName>
        <fullName evidence="1">AAA family ATPase</fullName>
    </submittedName>
</protein>
<sequence length="184" mass="21239">MKRVMILGQPGSGKSTLARQIGDRTGLPVVHVDRIHHLPGWGERPRAEKIAMALAEQAKPEWVFEGGLSATYEDRFARADTVIFLDLPLRLRLRRVVWRTLRYLGRTRPDMQDNCPERFSVEFFKWIWDTRHTGRRKPLALLARDAPDKCRWHLRSPAEIDVFLATLDGAEKSGQETGHEHLCH</sequence>
<keyword evidence="2" id="KW-1185">Reference proteome</keyword>
<accession>A0ABS6N616</accession>
<evidence type="ECO:0000313" key="2">
    <source>
        <dbReference type="Proteomes" id="UP001166293"/>
    </source>
</evidence>
<dbReference type="RefSeq" id="WP_217777265.1">
    <property type="nucleotide sequence ID" value="NZ_JAHRWL010000001.1"/>
</dbReference>
<dbReference type="EMBL" id="JAHRWL010000001">
    <property type="protein sequence ID" value="MBV2359457.1"/>
    <property type="molecule type" value="Genomic_DNA"/>
</dbReference>
<evidence type="ECO:0000313" key="1">
    <source>
        <dbReference type="EMBL" id="MBV2359457.1"/>
    </source>
</evidence>
<reference evidence="1" key="1">
    <citation type="submission" date="2021-06" db="EMBL/GenBank/DDBJ databases">
        <title>Thalassococcus sp. CAU 1522 isolated from sea sand, Republic of Korea.</title>
        <authorList>
            <person name="Kim W."/>
        </authorList>
    </citation>
    <scope>NUCLEOTIDE SEQUENCE</scope>
    <source>
        <strain evidence="1">CAU 1522</strain>
    </source>
</reference>
<name>A0ABS6N616_9RHOB</name>
<dbReference type="CDD" id="cd00267">
    <property type="entry name" value="ABC_ATPase"/>
    <property type="match status" value="1"/>
</dbReference>
<dbReference type="Proteomes" id="UP001166293">
    <property type="component" value="Unassembled WGS sequence"/>
</dbReference>
<comment type="caution">
    <text evidence="1">The sequence shown here is derived from an EMBL/GenBank/DDBJ whole genome shotgun (WGS) entry which is preliminary data.</text>
</comment>
<organism evidence="1 2">
    <name type="scientific">Thalassococcus arenae</name>
    <dbReference type="NCBI Taxonomy" id="2851652"/>
    <lineage>
        <taxon>Bacteria</taxon>
        <taxon>Pseudomonadati</taxon>
        <taxon>Pseudomonadota</taxon>
        <taxon>Alphaproteobacteria</taxon>
        <taxon>Rhodobacterales</taxon>
        <taxon>Roseobacteraceae</taxon>
        <taxon>Thalassococcus</taxon>
    </lineage>
</organism>
<dbReference type="PANTHER" id="PTHR37816:SF3">
    <property type="entry name" value="MODULATES DNA TOPOLOGY"/>
    <property type="match status" value="1"/>
</dbReference>